<sequence length="435" mass="47044">MSKHMMLQASLAAMMAAQPAAVLGSVRADAGGGDVVQLMKEVKSELERINSDVNKKAEEAQNEAKKAGTLSAETKVSVDQLLQAQGGLKQAVDKLEKKIEDLDSTNLDIEQRLSNRRGGGQGNARQTLGTAVSNHEGVKGFVKGTMTFTVQNAITSGSASAGTLKVPQRDTEIVGLPRRQFFVRDLLSRNTTTTDLIQYAKLRLRALNAAVVAEGALKPESNLEWELAEAPVRTIAHWIHVARQTMDDIPQLEGEIDNELVYGLDLAEEDQILSGDGVGQNLSGLITNASAYGGTYEPAGSSRIDRLRFSLLEASLAGYPADGMVLNEIDWALIETSKDSEGRYIFANPLQLAGPVLWGRPVVPTTEIEVDNFLTGAFKVAATIYDRMDTEVLISSEDRDNFVKNMLTVRAEKRLALAIKRAQALIYGQFTAAGA</sequence>
<protein>
    <submittedName>
        <fullName evidence="5">Phage major capsid protein</fullName>
    </submittedName>
</protein>
<keyword evidence="6" id="KW-1185">Reference proteome</keyword>
<comment type="subcellular location">
    <subcellularLocation>
        <location evidence="1">Virion</location>
    </subcellularLocation>
</comment>
<evidence type="ECO:0000256" key="3">
    <source>
        <dbReference type="SAM" id="SignalP"/>
    </source>
</evidence>
<organism evidence="5 6">
    <name type="scientific">Paracoccus marcusii</name>
    <dbReference type="NCBI Taxonomy" id="59779"/>
    <lineage>
        <taxon>Bacteria</taxon>
        <taxon>Pseudomonadati</taxon>
        <taxon>Pseudomonadota</taxon>
        <taxon>Alphaproteobacteria</taxon>
        <taxon>Rhodobacterales</taxon>
        <taxon>Paracoccaceae</taxon>
        <taxon>Paracoccus</taxon>
    </lineage>
</organism>
<feature type="coiled-coil region" evidence="2">
    <location>
        <begin position="39"/>
        <end position="112"/>
    </location>
</feature>
<dbReference type="EMBL" id="CP117466">
    <property type="protein sequence ID" value="WDA11413.1"/>
    <property type="molecule type" value="Genomic_DNA"/>
</dbReference>
<keyword evidence="2" id="KW-0175">Coiled coil</keyword>
<evidence type="ECO:0000256" key="2">
    <source>
        <dbReference type="SAM" id="Coils"/>
    </source>
</evidence>
<dbReference type="Gene3D" id="3.30.2320.10">
    <property type="entry name" value="hypothetical protein PF0899 domain"/>
    <property type="match status" value="1"/>
</dbReference>
<accession>A0ABY7URK3</accession>
<dbReference type="InterPro" id="IPR054612">
    <property type="entry name" value="Phage_capsid-like_C"/>
</dbReference>
<feature type="signal peptide" evidence="3">
    <location>
        <begin position="1"/>
        <end position="20"/>
    </location>
</feature>
<dbReference type="SUPFAM" id="SSF56563">
    <property type="entry name" value="Major capsid protein gp5"/>
    <property type="match status" value="1"/>
</dbReference>
<evidence type="ECO:0000259" key="4">
    <source>
        <dbReference type="Pfam" id="PF05065"/>
    </source>
</evidence>
<dbReference type="RefSeq" id="WP_273742669.1">
    <property type="nucleotide sequence ID" value="NZ_CP117466.1"/>
</dbReference>
<dbReference type="Pfam" id="PF05065">
    <property type="entry name" value="Phage_capsid"/>
    <property type="match status" value="1"/>
</dbReference>
<feature type="chain" id="PRO_5046919828" evidence="3">
    <location>
        <begin position="21"/>
        <end position="435"/>
    </location>
</feature>
<evidence type="ECO:0000313" key="5">
    <source>
        <dbReference type="EMBL" id="WDA11413.1"/>
    </source>
</evidence>
<dbReference type="InterPro" id="IPR024455">
    <property type="entry name" value="Phage_capsid"/>
</dbReference>
<evidence type="ECO:0000256" key="1">
    <source>
        <dbReference type="ARBA" id="ARBA00004328"/>
    </source>
</evidence>
<dbReference type="NCBIfam" id="TIGR01554">
    <property type="entry name" value="major_cap_HK97"/>
    <property type="match status" value="1"/>
</dbReference>
<proteinExistence type="predicted"/>
<gene>
    <name evidence="5" type="ORF">PRL19_08775</name>
</gene>
<feature type="domain" description="Phage capsid-like C-terminal" evidence="4">
    <location>
        <begin position="166"/>
        <end position="430"/>
    </location>
</feature>
<reference evidence="5 6" key="1">
    <citation type="submission" date="2023-02" db="EMBL/GenBank/DDBJ databases">
        <title>Whole genome sequenc of Paracoccus marcusii MBLB0836.</title>
        <authorList>
            <person name="Seo M.-J."/>
            <person name="Cho E.-S."/>
            <person name="Hwang C.Y."/>
        </authorList>
    </citation>
    <scope>NUCLEOTIDE SEQUENCE [LARGE SCALE GENOMIC DNA]</scope>
    <source>
        <strain evidence="5 6">MBLB0836</strain>
    </source>
</reference>
<name>A0ABY7URK3_9RHOB</name>
<dbReference type="Gene3D" id="3.30.2400.10">
    <property type="entry name" value="Major capsid protein gp5"/>
    <property type="match status" value="1"/>
</dbReference>
<dbReference type="Proteomes" id="UP001216899">
    <property type="component" value="Chromosome"/>
</dbReference>
<evidence type="ECO:0000313" key="6">
    <source>
        <dbReference type="Proteomes" id="UP001216899"/>
    </source>
</evidence>
<keyword evidence="3" id="KW-0732">Signal</keyword>